<dbReference type="GO" id="GO:0004343">
    <property type="term" value="F:glucosamine 6-phosphate N-acetyltransferase activity"/>
    <property type="evidence" value="ECO:0007669"/>
    <property type="project" value="UniProtKB-UniRule"/>
</dbReference>
<comment type="subunit">
    <text evidence="1">Homodimer.</text>
</comment>
<gene>
    <name evidence="2" type="ORF">CYMTET_47487</name>
</gene>
<dbReference type="InterPro" id="IPR039143">
    <property type="entry name" value="GNPNAT1-like"/>
</dbReference>
<accession>A0AAE0BU33</accession>
<keyword evidence="3" id="KW-1185">Reference proteome</keyword>
<keyword evidence="1" id="KW-0808">Transferase</keyword>
<proteinExistence type="inferred from homology"/>
<evidence type="ECO:0000313" key="2">
    <source>
        <dbReference type="EMBL" id="KAK3242816.1"/>
    </source>
</evidence>
<dbReference type="PANTHER" id="PTHR13355:SF11">
    <property type="entry name" value="GLUCOSAMINE 6-PHOSPHATE N-ACETYLTRANSFERASE"/>
    <property type="match status" value="1"/>
</dbReference>
<keyword evidence="1" id="KW-0012">Acyltransferase</keyword>
<comment type="caution">
    <text evidence="2">The sequence shown here is derived from an EMBL/GenBank/DDBJ whole genome shotgun (WGS) entry which is preliminary data.</text>
</comment>
<sequence length="94" mass="10643">MLKTRPLEAEDFTKGYLELLADLTTVGTIDQAAFEGRLHELQSNNDYSVIVIEDTDEKMVVATGTVMVERKFIHECGKARQRPPSPLFQILFTN</sequence>
<organism evidence="2 3">
    <name type="scientific">Cymbomonas tetramitiformis</name>
    <dbReference type="NCBI Taxonomy" id="36881"/>
    <lineage>
        <taxon>Eukaryota</taxon>
        <taxon>Viridiplantae</taxon>
        <taxon>Chlorophyta</taxon>
        <taxon>Pyramimonadophyceae</taxon>
        <taxon>Pyramimonadales</taxon>
        <taxon>Pyramimonadaceae</taxon>
        <taxon>Cymbomonas</taxon>
    </lineage>
</organism>
<dbReference type="AlphaFoldDB" id="A0AAE0BU33"/>
<comment type="pathway">
    <text evidence="1">Nucleotide-sugar biosynthesis; UDP-N-acetyl-alpha-D-glucosamine biosynthesis; N-acetyl-alpha-D-glucosamine 1-phosphate from alpha-D-glucosamine 6-phosphate (route I): step 1/2.</text>
</comment>
<reference evidence="2 3" key="1">
    <citation type="journal article" date="2015" name="Genome Biol. Evol.">
        <title>Comparative Genomics of a Bacterivorous Green Alga Reveals Evolutionary Causalities and Consequences of Phago-Mixotrophic Mode of Nutrition.</title>
        <authorList>
            <person name="Burns J.A."/>
            <person name="Paasch A."/>
            <person name="Narechania A."/>
            <person name="Kim E."/>
        </authorList>
    </citation>
    <scope>NUCLEOTIDE SEQUENCE [LARGE SCALE GENOMIC DNA]</scope>
    <source>
        <strain evidence="2 3">PLY_AMNH</strain>
    </source>
</reference>
<comment type="similarity">
    <text evidence="1">Belongs to the acetyltransferase family. GNA1 subfamily.</text>
</comment>
<evidence type="ECO:0000313" key="3">
    <source>
        <dbReference type="Proteomes" id="UP001190700"/>
    </source>
</evidence>
<dbReference type="Gene3D" id="3.40.630.30">
    <property type="match status" value="1"/>
</dbReference>
<evidence type="ECO:0000256" key="1">
    <source>
        <dbReference type="RuleBase" id="RU365086"/>
    </source>
</evidence>
<dbReference type="GO" id="GO:0006048">
    <property type="term" value="P:UDP-N-acetylglucosamine biosynthetic process"/>
    <property type="evidence" value="ECO:0007669"/>
    <property type="project" value="UniProtKB-UniRule"/>
</dbReference>
<protein>
    <recommendedName>
        <fullName evidence="1">Glucosamine 6-phosphate N-acetyltransferase</fullName>
        <ecNumber evidence="1">2.3.1.4</ecNumber>
    </recommendedName>
</protein>
<comment type="catalytic activity">
    <reaction evidence="1">
        <text>D-glucosamine 6-phosphate + acetyl-CoA = N-acetyl-D-glucosamine 6-phosphate + CoA + H(+)</text>
        <dbReference type="Rhea" id="RHEA:10292"/>
        <dbReference type="ChEBI" id="CHEBI:15378"/>
        <dbReference type="ChEBI" id="CHEBI:57287"/>
        <dbReference type="ChEBI" id="CHEBI:57288"/>
        <dbReference type="ChEBI" id="CHEBI:57513"/>
        <dbReference type="ChEBI" id="CHEBI:58725"/>
        <dbReference type="EC" id="2.3.1.4"/>
    </reaction>
</comment>
<dbReference type="Proteomes" id="UP001190700">
    <property type="component" value="Unassembled WGS sequence"/>
</dbReference>
<dbReference type="EMBL" id="LGRX02033114">
    <property type="protein sequence ID" value="KAK3242816.1"/>
    <property type="molecule type" value="Genomic_DNA"/>
</dbReference>
<name>A0AAE0BU33_9CHLO</name>
<dbReference type="PANTHER" id="PTHR13355">
    <property type="entry name" value="GLUCOSAMINE 6-PHOSPHATE N-ACETYLTRANSFERASE"/>
    <property type="match status" value="1"/>
</dbReference>
<dbReference type="EC" id="2.3.1.4" evidence="1"/>